<protein>
    <submittedName>
        <fullName evidence="2">Uncharacterized protein</fullName>
    </submittedName>
</protein>
<dbReference type="Proteomes" id="UP000499080">
    <property type="component" value="Unassembled WGS sequence"/>
</dbReference>
<proteinExistence type="predicted"/>
<feature type="compositionally biased region" description="Polar residues" evidence="1">
    <location>
        <begin position="46"/>
        <end position="55"/>
    </location>
</feature>
<dbReference type="EMBL" id="BGPR01001097">
    <property type="protein sequence ID" value="GBM45346.1"/>
    <property type="molecule type" value="Genomic_DNA"/>
</dbReference>
<comment type="caution">
    <text evidence="2">The sequence shown here is derived from an EMBL/GenBank/DDBJ whole genome shotgun (WGS) entry which is preliminary data.</text>
</comment>
<evidence type="ECO:0000313" key="2">
    <source>
        <dbReference type="EMBL" id="GBM45346.1"/>
    </source>
</evidence>
<evidence type="ECO:0000313" key="3">
    <source>
        <dbReference type="Proteomes" id="UP000499080"/>
    </source>
</evidence>
<keyword evidence="3" id="KW-1185">Reference proteome</keyword>
<name>A0A4Y2FXW9_ARAVE</name>
<feature type="region of interest" description="Disordered" evidence="1">
    <location>
        <begin position="1"/>
        <end position="55"/>
    </location>
</feature>
<evidence type="ECO:0000256" key="1">
    <source>
        <dbReference type="SAM" id="MobiDB-lite"/>
    </source>
</evidence>
<dbReference type="AlphaFoldDB" id="A0A4Y2FXW9"/>
<accession>A0A4Y2FXW9</accession>
<reference evidence="2 3" key="1">
    <citation type="journal article" date="2019" name="Sci. Rep.">
        <title>Orb-weaving spider Araneus ventricosus genome elucidates the spidroin gene catalogue.</title>
        <authorList>
            <person name="Kono N."/>
            <person name="Nakamura H."/>
            <person name="Ohtoshi R."/>
            <person name="Moran D.A.P."/>
            <person name="Shinohara A."/>
            <person name="Yoshida Y."/>
            <person name="Fujiwara M."/>
            <person name="Mori M."/>
            <person name="Tomita M."/>
            <person name="Arakawa K."/>
        </authorList>
    </citation>
    <scope>NUCLEOTIDE SEQUENCE [LARGE SCALE GENOMIC DNA]</scope>
</reference>
<organism evidence="2 3">
    <name type="scientific">Araneus ventricosus</name>
    <name type="common">Orbweaver spider</name>
    <name type="synonym">Epeira ventricosa</name>
    <dbReference type="NCBI Taxonomy" id="182803"/>
    <lineage>
        <taxon>Eukaryota</taxon>
        <taxon>Metazoa</taxon>
        <taxon>Ecdysozoa</taxon>
        <taxon>Arthropoda</taxon>
        <taxon>Chelicerata</taxon>
        <taxon>Arachnida</taxon>
        <taxon>Araneae</taxon>
        <taxon>Araneomorphae</taxon>
        <taxon>Entelegynae</taxon>
        <taxon>Araneoidea</taxon>
        <taxon>Araneidae</taxon>
        <taxon>Araneus</taxon>
    </lineage>
</organism>
<gene>
    <name evidence="2" type="ORF">AVEN_172965_1</name>
</gene>
<sequence length="96" mass="10669">MSPCGVEVWKGGLPTQVSSSSSDRGSKLRGPSQNRSRVGSKRDANTVDSQLTGTTPKNLQRKILDDLRKLDCSENVDEEAVENRLTKIRHWNVAKF</sequence>